<dbReference type="RefSeq" id="WP_010652953.1">
    <property type="nucleotide sequence ID" value="NZ_JAPHOO010000001.1"/>
</dbReference>
<keyword evidence="1" id="KW-0805">Transcription regulation</keyword>
<keyword evidence="3" id="KW-0804">Transcription</keyword>
<organism evidence="5 6">
    <name type="scientific">Fluoribacter dumoffii</name>
    <dbReference type="NCBI Taxonomy" id="463"/>
    <lineage>
        <taxon>Bacteria</taxon>
        <taxon>Pseudomonadati</taxon>
        <taxon>Pseudomonadota</taxon>
        <taxon>Gammaproteobacteria</taxon>
        <taxon>Legionellales</taxon>
        <taxon>Legionellaceae</taxon>
        <taxon>Fluoribacter</taxon>
    </lineage>
</organism>
<dbReference type="OrthoDB" id="5740883at2"/>
<dbReference type="SUPFAM" id="SSF46689">
    <property type="entry name" value="Homeodomain-like"/>
    <property type="match status" value="2"/>
</dbReference>
<evidence type="ECO:0000256" key="2">
    <source>
        <dbReference type="ARBA" id="ARBA00023125"/>
    </source>
</evidence>
<sequence>MITHQVDLRSYQTETCSHAHDFAQLVLPLSGTMELQAGHYSGIVNQDVGVFIAPKERHCFAGSQNNLFLVVDVAARKVPHNNSHAFNLTPSLKKLIQFTHFYLAADDGDLFTESLINPLLVHLATKSFAPKLDQVVIKAKNWIDFYFAEAVNVSHVAKHCHLSVSQLQRRFKQTLGYSIAEYWRLKKLMQAKQLLLSKNSSIEAVALAVGYENVPAFSRRFSKVYGESPFQWKTKALSAKKMRELDNS</sequence>
<dbReference type="InterPro" id="IPR018060">
    <property type="entry name" value="HTH_AraC"/>
</dbReference>
<feature type="domain" description="HTH araC/xylS-type" evidence="4">
    <location>
        <begin position="137"/>
        <end position="235"/>
    </location>
</feature>
<dbReference type="SMART" id="SM00342">
    <property type="entry name" value="HTH_ARAC"/>
    <property type="match status" value="1"/>
</dbReference>
<proteinExistence type="predicted"/>
<accession>A0A377G773</accession>
<evidence type="ECO:0000313" key="5">
    <source>
        <dbReference type="EMBL" id="STO20655.1"/>
    </source>
</evidence>
<evidence type="ECO:0000256" key="3">
    <source>
        <dbReference type="ARBA" id="ARBA00023163"/>
    </source>
</evidence>
<dbReference type="STRING" id="1094715.GCA_000236165_01707"/>
<dbReference type="Proteomes" id="UP000254554">
    <property type="component" value="Unassembled WGS sequence"/>
</dbReference>
<dbReference type="InterPro" id="IPR018062">
    <property type="entry name" value="HTH_AraC-typ_CS"/>
</dbReference>
<dbReference type="InterPro" id="IPR009057">
    <property type="entry name" value="Homeodomain-like_sf"/>
</dbReference>
<dbReference type="EMBL" id="UGGT01000001">
    <property type="protein sequence ID" value="STO20655.1"/>
    <property type="molecule type" value="Genomic_DNA"/>
</dbReference>
<name>A0A377G773_9GAMM</name>
<evidence type="ECO:0000259" key="4">
    <source>
        <dbReference type="PROSITE" id="PS01124"/>
    </source>
</evidence>
<dbReference type="Pfam" id="PF12833">
    <property type="entry name" value="HTH_18"/>
    <property type="match status" value="1"/>
</dbReference>
<dbReference type="GO" id="GO:0043565">
    <property type="term" value="F:sequence-specific DNA binding"/>
    <property type="evidence" value="ECO:0007669"/>
    <property type="project" value="InterPro"/>
</dbReference>
<keyword evidence="6" id="KW-1185">Reference proteome</keyword>
<gene>
    <name evidence="5" type="primary">araC</name>
    <name evidence="5" type="ORF">NCTC11370_00714</name>
</gene>
<reference evidence="5 6" key="1">
    <citation type="submission" date="2018-06" db="EMBL/GenBank/DDBJ databases">
        <authorList>
            <consortium name="Pathogen Informatics"/>
            <person name="Doyle S."/>
        </authorList>
    </citation>
    <scope>NUCLEOTIDE SEQUENCE [LARGE SCALE GENOMIC DNA]</scope>
    <source>
        <strain evidence="5 6">NCTC11370</strain>
    </source>
</reference>
<evidence type="ECO:0000313" key="6">
    <source>
        <dbReference type="Proteomes" id="UP000254554"/>
    </source>
</evidence>
<dbReference type="PANTHER" id="PTHR46796">
    <property type="entry name" value="HTH-TYPE TRANSCRIPTIONAL ACTIVATOR RHAS-RELATED"/>
    <property type="match status" value="1"/>
</dbReference>
<dbReference type="Gene3D" id="1.10.10.60">
    <property type="entry name" value="Homeodomain-like"/>
    <property type="match status" value="1"/>
</dbReference>
<dbReference type="AlphaFoldDB" id="A0A377G773"/>
<evidence type="ECO:0000256" key="1">
    <source>
        <dbReference type="ARBA" id="ARBA00023015"/>
    </source>
</evidence>
<dbReference type="PROSITE" id="PS00041">
    <property type="entry name" value="HTH_ARAC_FAMILY_1"/>
    <property type="match status" value="1"/>
</dbReference>
<dbReference type="GO" id="GO:0003700">
    <property type="term" value="F:DNA-binding transcription factor activity"/>
    <property type="evidence" value="ECO:0007669"/>
    <property type="project" value="InterPro"/>
</dbReference>
<dbReference type="PROSITE" id="PS01124">
    <property type="entry name" value="HTH_ARAC_FAMILY_2"/>
    <property type="match status" value="1"/>
</dbReference>
<dbReference type="InterPro" id="IPR050204">
    <property type="entry name" value="AraC_XylS_family_regulators"/>
</dbReference>
<protein>
    <submittedName>
        <fullName evidence="5">Arabinose operon regulatory protein</fullName>
    </submittedName>
</protein>
<keyword evidence="2" id="KW-0238">DNA-binding</keyword>
<dbReference type="GeneID" id="93292665"/>